<dbReference type="Proteomes" id="UP000524404">
    <property type="component" value="Unassembled WGS sequence"/>
</dbReference>
<dbReference type="Gene3D" id="3.90.550.10">
    <property type="entry name" value="Spore Coat Polysaccharide Biosynthesis Protein SpsA, Chain A"/>
    <property type="match status" value="1"/>
</dbReference>
<dbReference type="AlphaFoldDB" id="A0A841EKB7"/>
<comment type="caution">
    <text evidence="1">The sequence shown here is derived from an EMBL/GenBank/DDBJ whole genome shotgun (WGS) entry which is preliminary data.</text>
</comment>
<accession>A0A841EKB7</accession>
<dbReference type="SUPFAM" id="SSF53448">
    <property type="entry name" value="Nucleotide-diphospho-sugar transferases"/>
    <property type="match status" value="1"/>
</dbReference>
<proteinExistence type="predicted"/>
<reference evidence="1 2" key="1">
    <citation type="submission" date="2020-08" db="EMBL/GenBank/DDBJ databases">
        <title>Functional genomics of gut bacteria from endangered species of beetles.</title>
        <authorList>
            <person name="Carlos-Shanley C."/>
        </authorList>
    </citation>
    <scope>NUCLEOTIDE SEQUENCE [LARGE SCALE GENOMIC DNA]</scope>
    <source>
        <strain evidence="1 2">S00070</strain>
    </source>
</reference>
<evidence type="ECO:0000313" key="2">
    <source>
        <dbReference type="Proteomes" id="UP000524404"/>
    </source>
</evidence>
<organism evidence="1 2">
    <name type="scientific">Arcicella rosea</name>
    <dbReference type="NCBI Taxonomy" id="502909"/>
    <lineage>
        <taxon>Bacteria</taxon>
        <taxon>Pseudomonadati</taxon>
        <taxon>Bacteroidota</taxon>
        <taxon>Cytophagia</taxon>
        <taxon>Cytophagales</taxon>
        <taxon>Flectobacillaceae</taxon>
        <taxon>Arcicella</taxon>
    </lineage>
</organism>
<dbReference type="EMBL" id="JACHKT010000018">
    <property type="protein sequence ID" value="MBB6003992.1"/>
    <property type="molecule type" value="Genomic_DNA"/>
</dbReference>
<name>A0A841EKB7_9BACT</name>
<gene>
    <name evidence="1" type="ORF">HNP25_002653</name>
</gene>
<evidence type="ECO:0008006" key="3">
    <source>
        <dbReference type="Google" id="ProtNLM"/>
    </source>
</evidence>
<keyword evidence="2" id="KW-1185">Reference proteome</keyword>
<dbReference type="InterPro" id="IPR029044">
    <property type="entry name" value="Nucleotide-diphossugar_trans"/>
</dbReference>
<evidence type="ECO:0000313" key="1">
    <source>
        <dbReference type="EMBL" id="MBB6003992.1"/>
    </source>
</evidence>
<sequence>MKLIYTVCTSSYLYQAFSLGDSIKKTNPDYELIICLTDKMPEVNFPIPYKILPVESINFPALEEYSQKFSIIELACAFKPIFAFYLLDKYPTLEKLIYLDTDIFLYDSLAGIEKNLDEHDIIITPHITKAIPLSERWNEKQYLNAGLYNAGFIAFKRTENSLKFLDWWQTHLNKYGYLDYCKGMGADQLCLNFVPIFYDKVLIDYNPSLNIAYWNLQERELSFTNGRYFVNKNIPLVFFHFSGYNPHKPTLISKHYKLPRNRSQKALKQIIKEYRTVLINNHFNDLKGIIPAYGIYTVPPKEKHPFVKFVEKSAWKVINYVEKF</sequence>
<protein>
    <recommendedName>
        <fullName evidence="3">Glycosyl transferase family 8</fullName>
    </recommendedName>
</protein>
<dbReference type="RefSeq" id="WP_184134725.1">
    <property type="nucleotide sequence ID" value="NZ_JACHKT010000018.1"/>
</dbReference>